<evidence type="ECO:0000313" key="3">
    <source>
        <dbReference type="Proteomes" id="UP000813461"/>
    </source>
</evidence>
<feature type="transmembrane region" description="Helical" evidence="1">
    <location>
        <begin position="296"/>
        <end position="316"/>
    </location>
</feature>
<keyword evidence="1" id="KW-0472">Membrane</keyword>
<sequence length="456" mass="49556">MATSDMTAAGSTSLAGSMETYSTGTGSAMSLRRPGTDLEMGAISIASASSAPAPDVSASSVGASATDELNEEDIFFQVIDVTTDGQAADIRGSCYSSAKLDAFYPTISAQDNDTIRVFLDGRGAVFDPNFDPYKTGRILDQEESLERNPMPFVSLFRFYTSRETSSAIIPVGPVGQGPDLSTLGPKLFAASAEHVHAALSANDLVAALRRRHIAAQIDGRSKAAFELLDVAIDAVSNSFGNLARHESLSDDLIHRILELKDDVRYGKRRSASLEEWTNRQHQWRVIARNTQQANSVGRLTTLATVFLPFSIAGTVLSMQTRFQDLGWLLFDLFGVFCVFGTVAFVLITNVIQPDVTRRIHRKWKHRKPMLPPLLRKTFLSLGLAVSMTLLILIMLSVPDGRPLSFTQLATGYSVLGYICAALKLFVIIVVMINAGFMGTKVKVKFARSFKTAPTLG</sequence>
<protein>
    <submittedName>
        <fullName evidence="2">Uncharacterized protein</fullName>
    </submittedName>
</protein>
<dbReference type="OrthoDB" id="3231000at2759"/>
<feature type="transmembrane region" description="Helical" evidence="1">
    <location>
        <begin position="373"/>
        <end position="395"/>
    </location>
</feature>
<feature type="transmembrane region" description="Helical" evidence="1">
    <location>
        <begin position="328"/>
        <end position="352"/>
    </location>
</feature>
<keyword evidence="3" id="KW-1185">Reference proteome</keyword>
<dbReference type="AlphaFoldDB" id="A0A8K0QUY3"/>
<evidence type="ECO:0000313" key="2">
    <source>
        <dbReference type="EMBL" id="KAH7074089.1"/>
    </source>
</evidence>
<gene>
    <name evidence="2" type="ORF">FB567DRAFT_583673</name>
</gene>
<feature type="transmembrane region" description="Helical" evidence="1">
    <location>
        <begin position="415"/>
        <end position="437"/>
    </location>
</feature>
<name>A0A8K0QUY3_9PLEO</name>
<accession>A0A8K0QUY3</accession>
<comment type="caution">
    <text evidence="2">The sequence shown here is derived from an EMBL/GenBank/DDBJ whole genome shotgun (WGS) entry which is preliminary data.</text>
</comment>
<dbReference type="EMBL" id="JAGMVJ010000021">
    <property type="protein sequence ID" value="KAH7074089.1"/>
    <property type="molecule type" value="Genomic_DNA"/>
</dbReference>
<dbReference type="Proteomes" id="UP000813461">
    <property type="component" value="Unassembled WGS sequence"/>
</dbReference>
<keyword evidence="1" id="KW-1133">Transmembrane helix</keyword>
<keyword evidence="1" id="KW-0812">Transmembrane</keyword>
<proteinExistence type="predicted"/>
<reference evidence="2" key="1">
    <citation type="journal article" date="2021" name="Nat. Commun.">
        <title>Genetic determinants of endophytism in the Arabidopsis root mycobiome.</title>
        <authorList>
            <person name="Mesny F."/>
            <person name="Miyauchi S."/>
            <person name="Thiergart T."/>
            <person name="Pickel B."/>
            <person name="Atanasova L."/>
            <person name="Karlsson M."/>
            <person name="Huettel B."/>
            <person name="Barry K.W."/>
            <person name="Haridas S."/>
            <person name="Chen C."/>
            <person name="Bauer D."/>
            <person name="Andreopoulos W."/>
            <person name="Pangilinan J."/>
            <person name="LaButti K."/>
            <person name="Riley R."/>
            <person name="Lipzen A."/>
            <person name="Clum A."/>
            <person name="Drula E."/>
            <person name="Henrissat B."/>
            <person name="Kohler A."/>
            <person name="Grigoriev I.V."/>
            <person name="Martin F.M."/>
            <person name="Hacquard S."/>
        </authorList>
    </citation>
    <scope>NUCLEOTIDE SEQUENCE</scope>
    <source>
        <strain evidence="2">MPI-SDFR-AT-0120</strain>
    </source>
</reference>
<evidence type="ECO:0000256" key="1">
    <source>
        <dbReference type="SAM" id="Phobius"/>
    </source>
</evidence>
<organism evidence="2 3">
    <name type="scientific">Paraphoma chrysanthemicola</name>
    <dbReference type="NCBI Taxonomy" id="798071"/>
    <lineage>
        <taxon>Eukaryota</taxon>
        <taxon>Fungi</taxon>
        <taxon>Dikarya</taxon>
        <taxon>Ascomycota</taxon>
        <taxon>Pezizomycotina</taxon>
        <taxon>Dothideomycetes</taxon>
        <taxon>Pleosporomycetidae</taxon>
        <taxon>Pleosporales</taxon>
        <taxon>Pleosporineae</taxon>
        <taxon>Phaeosphaeriaceae</taxon>
        <taxon>Paraphoma</taxon>
    </lineage>
</organism>